<feature type="transmembrane region" description="Helical" evidence="2">
    <location>
        <begin position="14"/>
        <end position="34"/>
    </location>
</feature>
<evidence type="ECO:0000256" key="1">
    <source>
        <dbReference type="SAM" id="MobiDB-lite"/>
    </source>
</evidence>
<dbReference type="AlphaFoldDB" id="A0A242JW99"/>
<dbReference type="EMBL" id="NGMO01000005">
    <property type="protein sequence ID" value="OTP06968.1"/>
    <property type="molecule type" value="Genomic_DNA"/>
</dbReference>
<dbReference type="STRING" id="1987383.A5844_002674"/>
<keyword evidence="2" id="KW-1133">Transmembrane helix</keyword>
<proteinExistence type="predicted"/>
<evidence type="ECO:0000313" key="3">
    <source>
        <dbReference type="EMBL" id="OTP06968.1"/>
    </source>
</evidence>
<name>A0A242JW99_9ENTE</name>
<dbReference type="RefSeq" id="WP_086285681.1">
    <property type="nucleotide sequence ID" value="NZ_NGMO01000005.1"/>
</dbReference>
<keyword evidence="2" id="KW-0472">Membrane</keyword>
<comment type="caution">
    <text evidence="3">The sequence shown here is derived from an EMBL/GenBank/DDBJ whole genome shotgun (WGS) entry which is preliminary data.</text>
</comment>
<evidence type="ECO:0000256" key="2">
    <source>
        <dbReference type="SAM" id="Phobius"/>
    </source>
</evidence>
<keyword evidence="4" id="KW-1185">Reference proteome</keyword>
<reference evidence="3 4" key="1">
    <citation type="submission" date="2017-05" db="EMBL/GenBank/DDBJ databases">
        <title>The Genome Sequence of Enterococcus sp. 10A9_DIV0425.</title>
        <authorList>
            <consortium name="The Broad Institute Genomics Platform"/>
            <consortium name="The Broad Institute Genomic Center for Infectious Diseases"/>
            <person name="Earl A."/>
            <person name="Manson A."/>
            <person name="Schwartman J."/>
            <person name="Gilmore M."/>
            <person name="Abouelleil A."/>
            <person name="Cao P."/>
            <person name="Chapman S."/>
            <person name="Cusick C."/>
            <person name="Shea T."/>
            <person name="Young S."/>
            <person name="Neafsey D."/>
            <person name="Nusbaum C."/>
            <person name="Birren B."/>
        </authorList>
    </citation>
    <scope>NUCLEOTIDE SEQUENCE [LARGE SCALE GENOMIC DNA]</scope>
    <source>
        <strain evidence="3 4">10A9_DIV0425</strain>
    </source>
</reference>
<accession>A0A242JW99</accession>
<sequence>MIKNFLETKSGRKIAAGLGIFLVAVFGLIVYAVLTTDNGTDATEKNEKQPQVEEVKGHYSATIYSGTWYSNRSDDLKIELNKDGTYRASTDWFGPGKYYLIEGGKLVLENKKEETKEFSLQTRRGSTIFYLKEGKEEIYLYPTEEIRDKLEAELTEQVEAAEKAVTQKWMDILQQGTWKDENDKRTFTLSFREDEYTQKKIENDKKDEERKFTYRIISVSTEQDGASFVVSRIDESDVQQEITFRIVEEGSKYKLIGTAGSFVWNTYFEKNYEEVELTQDGTTRSDTTKTRETTDEEGNKVTITEKEVN</sequence>
<feature type="region of interest" description="Disordered" evidence="1">
    <location>
        <begin position="278"/>
        <end position="309"/>
    </location>
</feature>
<gene>
    <name evidence="3" type="ORF">A5844_002674</name>
</gene>
<organism evidence="3 4">
    <name type="scientific">Candidatus Enterococcus wittei</name>
    <dbReference type="NCBI Taxonomy" id="1987383"/>
    <lineage>
        <taxon>Bacteria</taxon>
        <taxon>Bacillati</taxon>
        <taxon>Bacillota</taxon>
        <taxon>Bacilli</taxon>
        <taxon>Lactobacillales</taxon>
        <taxon>Enterococcaceae</taxon>
        <taxon>Enterococcus</taxon>
    </lineage>
</organism>
<feature type="compositionally biased region" description="Basic and acidic residues" evidence="1">
    <location>
        <begin position="286"/>
        <end position="309"/>
    </location>
</feature>
<keyword evidence="2" id="KW-0812">Transmembrane</keyword>
<protein>
    <submittedName>
        <fullName evidence="3">Uncharacterized protein</fullName>
    </submittedName>
</protein>
<dbReference type="Proteomes" id="UP000194933">
    <property type="component" value="Unassembled WGS sequence"/>
</dbReference>
<evidence type="ECO:0000313" key="4">
    <source>
        <dbReference type="Proteomes" id="UP000194933"/>
    </source>
</evidence>